<name>A0ABV0NZ86_9TELE</name>
<feature type="non-terminal residue" evidence="1">
    <location>
        <position position="94"/>
    </location>
</feature>
<gene>
    <name evidence="1" type="ORF">GOODEAATRI_021583</name>
</gene>
<sequence length="94" mass="10826">MHCSHWPSFCGIRENVNITDLSQSSVKDKPESFETVYRGSPMEALQRVSEVLSIYWELVTTSDSPVDWRCQQEYSDSFSSMTELPAESTTQYFT</sequence>
<evidence type="ECO:0000313" key="2">
    <source>
        <dbReference type="Proteomes" id="UP001476798"/>
    </source>
</evidence>
<dbReference type="EMBL" id="JAHRIO010052094">
    <property type="protein sequence ID" value="MEQ2175813.1"/>
    <property type="molecule type" value="Genomic_DNA"/>
</dbReference>
<dbReference type="PANTHER" id="PTHR10058:SF0">
    <property type="entry name" value="MACROPHAGE COLONY-STIMULATING FACTOR 1"/>
    <property type="match status" value="1"/>
</dbReference>
<dbReference type="InterPro" id="IPR008001">
    <property type="entry name" value="MCSF-1"/>
</dbReference>
<dbReference type="Proteomes" id="UP001476798">
    <property type="component" value="Unassembled WGS sequence"/>
</dbReference>
<dbReference type="Gene3D" id="1.20.1250.10">
    <property type="match status" value="1"/>
</dbReference>
<keyword evidence="2" id="KW-1185">Reference proteome</keyword>
<dbReference type="PANTHER" id="PTHR10058">
    <property type="entry name" value="MACROPHAGE COLONY STIMULATING FACTOR"/>
    <property type="match status" value="1"/>
</dbReference>
<proteinExistence type="predicted"/>
<protein>
    <submittedName>
        <fullName evidence="1">Uncharacterized protein</fullName>
    </submittedName>
</protein>
<organism evidence="1 2">
    <name type="scientific">Goodea atripinnis</name>
    <dbReference type="NCBI Taxonomy" id="208336"/>
    <lineage>
        <taxon>Eukaryota</taxon>
        <taxon>Metazoa</taxon>
        <taxon>Chordata</taxon>
        <taxon>Craniata</taxon>
        <taxon>Vertebrata</taxon>
        <taxon>Euteleostomi</taxon>
        <taxon>Actinopterygii</taxon>
        <taxon>Neopterygii</taxon>
        <taxon>Teleostei</taxon>
        <taxon>Neoteleostei</taxon>
        <taxon>Acanthomorphata</taxon>
        <taxon>Ovalentaria</taxon>
        <taxon>Atherinomorphae</taxon>
        <taxon>Cyprinodontiformes</taxon>
        <taxon>Goodeidae</taxon>
        <taxon>Goodea</taxon>
    </lineage>
</organism>
<comment type="caution">
    <text evidence="1">The sequence shown here is derived from an EMBL/GenBank/DDBJ whole genome shotgun (WGS) entry which is preliminary data.</text>
</comment>
<reference evidence="1 2" key="1">
    <citation type="submission" date="2021-06" db="EMBL/GenBank/DDBJ databases">
        <authorList>
            <person name="Palmer J.M."/>
        </authorList>
    </citation>
    <scope>NUCLEOTIDE SEQUENCE [LARGE SCALE GENOMIC DNA]</scope>
    <source>
        <strain evidence="1 2">GA_2019</strain>
        <tissue evidence="1">Muscle</tissue>
    </source>
</reference>
<evidence type="ECO:0000313" key="1">
    <source>
        <dbReference type="EMBL" id="MEQ2175813.1"/>
    </source>
</evidence>
<accession>A0ABV0NZ86</accession>
<dbReference type="InterPro" id="IPR009079">
    <property type="entry name" value="4_helix_cytokine-like_core"/>
</dbReference>